<dbReference type="GO" id="GO:0022857">
    <property type="term" value="F:transmembrane transporter activity"/>
    <property type="evidence" value="ECO:0007669"/>
    <property type="project" value="InterPro"/>
</dbReference>
<dbReference type="Gene3D" id="1.20.1250.20">
    <property type="entry name" value="MFS general substrate transporter like domains"/>
    <property type="match status" value="1"/>
</dbReference>
<feature type="transmembrane region" description="Helical" evidence="4">
    <location>
        <begin position="106"/>
        <end position="125"/>
    </location>
</feature>
<feature type="transmembrane region" description="Helical" evidence="4">
    <location>
        <begin position="374"/>
        <end position="393"/>
    </location>
</feature>
<evidence type="ECO:0000256" key="3">
    <source>
        <dbReference type="ARBA" id="ARBA00023136"/>
    </source>
</evidence>
<feature type="transmembrane region" description="Helical" evidence="4">
    <location>
        <begin position="82"/>
        <end position="100"/>
    </location>
</feature>
<protein>
    <submittedName>
        <fullName evidence="6">MFS transporter</fullName>
    </submittedName>
</protein>
<gene>
    <name evidence="6" type="ORF">CWD77_05865</name>
</gene>
<feature type="transmembrane region" description="Helical" evidence="4">
    <location>
        <begin position="283"/>
        <end position="303"/>
    </location>
</feature>
<dbReference type="PANTHER" id="PTHR23521:SF3">
    <property type="entry name" value="MFS TRANSPORTER"/>
    <property type="match status" value="1"/>
</dbReference>
<dbReference type="EMBL" id="PISP01000001">
    <property type="protein sequence ID" value="PKD44984.1"/>
    <property type="molecule type" value="Genomic_DNA"/>
</dbReference>
<dbReference type="InterPro" id="IPR020846">
    <property type="entry name" value="MFS_dom"/>
</dbReference>
<evidence type="ECO:0000256" key="2">
    <source>
        <dbReference type="ARBA" id="ARBA00022989"/>
    </source>
</evidence>
<evidence type="ECO:0000313" key="6">
    <source>
        <dbReference type="EMBL" id="PKD44984.1"/>
    </source>
</evidence>
<feature type="transmembrane region" description="Helical" evidence="4">
    <location>
        <begin position="137"/>
        <end position="158"/>
    </location>
</feature>
<feature type="transmembrane region" description="Helical" evidence="4">
    <location>
        <begin position="12"/>
        <end position="37"/>
    </location>
</feature>
<keyword evidence="1 4" id="KW-0812">Transmembrane</keyword>
<sequence>MSEKVQTSKKIPARILPVIVFAQFAGTSLWFAGNAVIPDLVDLLQLTDAAVGNVTSAVQFGFIGGTLVFAYLSLADRYSPSLVFLICAVAGSAANAMAIFSTGYIFLLLTRLFTGFFLAGIYPVGMKIASDWHREGLGRALGYLVGALVLGTALPHLIRELSGDLPWKFILISTSAIATLGGVLLYITVPDGPFSSKRGVFKPNTIALLFKDRNFRASAFGYFGHMWELYTFWAFVPVILTLYQLDYGELSLSVSLLSFLIIGIGALGCSIGGLIAIRKSSQFVTKVSLYVSGLFCLMIPFLFHLNEPLFITLLLIWGIFVVSDSPQFSTLVARSADKDYVATGLTIVNSIGFATTIISIQLLNILWVQFHSPIVFLALLPGPVLGLIAIYRYRESGE</sequence>
<evidence type="ECO:0000259" key="5">
    <source>
        <dbReference type="PROSITE" id="PS50850"/>
    </source>
</evidence>
<feature type="transmembrane region" description="Helical" evidence="4">
    <location>
        <begin position="219"/>
        <end position="243"/>
    </location>
</feature>
<keyword evidence="3 4" id="KW-0472">Membrane</keyword>
<comment type="caution">
    <text evidence="6">The sequence shown here is derived from an EMBL/GenBank/DDBJ whole genome shotgun (WGS) entry which is preliminary data.</text>
</comment>
<dbReference type="GO" id="GO:0005886">
    <property type="term" value="C:plasma membrane"/>
    <property type="evidence" value="ECO:0007669"/>
    <property type="project" value="TreeGrafter"/>
</dbReference>
<accession>A0A2N0VLE7</accession>
<feature type="transmembrane region" description="Helical" evidence="4">
    <location>
        <begin position="340"/>
        <end position="368"/>
    </location>
</feature>
<feature type="transmembrane region" description="Helical" evidence="4">
    <location>
        <begin position="255"/>
        <end position="276"/>
    </location>
</feature>
<dbReference type="PROSITE" id="PS50850">
    <property type="entry name" value="MFS"/>
    <property type="match status" value="1"/>
</dbReference>
<dbReference type="SUPFAM" id="SSF103473">
    <property type="entry name" value="MFS general substrate transporter"/>
    <property type="match status" value="1"/>
</dbReference>
<dbReference type="PANTHER" id="PTHR23521">
    <property type="entry name" value="TRANSPORTER MFS SUPERFAMILY"/>
    <property type="match status" value="1"/>
</dbReference>
<dbReference type="Pfam" id="PF07690">
    <property type="entry name" value="MFS_1"/>
    <property type="match status" value="1"/>
</dbReference>
<organism evidence="6 7">
    <name type="scientific">Rhodohalobacter barkolensis</name>
    <dbReference type="NCBI Taxonomy" id="2053187"/>
    <lineage>
        <taxon>Bacteria</taxon>
        <taxon>Pseudomonadati</taxon>
        <taxon>Balneolota</taxon>
        <taxon>Balneolia</taxon>
        <taxon>Balneolales</taxon>
        <taxon>Balneolaceae</taxon>
        <taxon>Rhodohalobacter</taxon>
    </lineage>
</organism>
<feature type="domain" description="Major facilitator superfamily (MFS) profile" evidence="5">
    <location>
        <begin position="1"/>
        <end position="398"/>
    </location>
</feature>
<proteinExistence type="predicted"/>
<dbReference type="InterPro" id="IPR036259">
    <property type="entry name" value="MFS_trans_sf"/>
</dbReference>
<keyword evidence="7" id="KW-1185">Reference proteome</keyword>
<dbReference type="InterPro" id="IPR011701">
    <property type="entry name" value="MFS"/>
</dbReference>
<evidence type="ECO:0000256" key="1">
    <source>
        <dbReference type="ARBA" id="ARBA00022692"/>
    </source>
</evidence>
<feature type="transmembrane region" description="Helical" evidence="4">
    <location>
        <begin position="309"/>
        <end position="328"/>
    </location>
</feature>
<feature type="transmembrane region" description="Helical" evidence="4">
    <location>
        <begin position="57"/>
        <end position="75"/>
    </location>
</feature>
<feature type="transmembrane region" description="Helical" evidence="4">
    <location>
        <begin position="170"/>
        <end position="189"/>
    </location>
</feature>
<dbReference type="RefSeq" id="WP_101072318.1">
    <property type="nucleotide sequence ID" value="NZ_PISP01000001.1"/>
</dbReference>
<name>A0A2N0VLE7_9BACT</name>
<dbReference type="OrthoDB" id="9781976at2"/>
<dbReference type="Proteomes" id="UP000233398">
    <property type="component" value="Unassembled WGS sequence"/>
</dbReference>
<dbReference type="AlphaFoldDB" id="A0A2N0VLE7"/>
<evidence type="ECO:0000313" key="7">
    <source>
        <dbReference type="Proteomes" id="UP000233398"/>
    </source>
</evidence>
<keyword evidence="2 4" id="KW-1133">Transmembrane helix</keyword>
<reference evidence="6 7" key="1">
    <citation type="submission" date="2017-11" db="EMBL/GenBank/DDBJ databases">
        <title>Rhodohalobacter 15182 sp. nov., isolated from a salt lake.</title>
        <authorList>
            <person name="Han S."/>
        </authorList>
    </citation>
    <scope>NUCLEOTIDE SEQUENCE [LARGE SCALE GENOMIC DNA]</scope>
    <source>
        <strain evidence="6 7">15182</strain>
    </source>
</reference>
<evidence type="ECO:0000256" key="4">
    <source>
        <dbReference type="SAM" id="Phobius"/>
    </source>
</evidence>